<evidence type="ECO:0000313" key="2">
    <source>
        <dbReference type="EMBL" id="JAH71007.1"/>
    </source>
</evidence>
<reference evidence="2" key="1">
    <citation type="submission" date="2014-11" db="EMBL/GenBank/DDBJ databases">
        <authorList>
            <person name="Amaro Gonzalez C."/>
        </authorList>
    </citation>
    <scope>NUCLEOTIDE SEQUENCE</scope>
</reference>
<protein>
    <submittedName>
        <fullName evidence="2">Uncharacterized protein</fullName>
    </submittedName>
</protein>
<accession>A0A0E9UYY1</accession>
<feature type="region of interest" description="Disordered" evidence="1">
    <location>
        <begin position="1"/>
        <end position="22"/>
    </location>
</feature>
<name>A0A0E9UYY1_ANGAN</name>
<sequence length="68" mass="7678">MLLPERSSLSRFLHSPTHPRSNMPRLLNLRIKIDSNSNFPAVDFNSAGVIFVKSESWSFSLFLAAILC</sequence>
<dbReference type="AlphaFoldDB" id="A0A0E9UYY1"/>
<evidence type="ECO:0000256" key="1">
    <source>
        <dbReference type="SAM" id="MobiDB-lite"/>
    </source>
</evidence>
<dbReference type="EMBL" id="GBXM01037570">
    <property type="protein sequence ID" value="JAH71007.1"/>
    <property type="molecule type" value="Transcribed_RNA"/>
</dbReference>
<reference evidence="2" key="2">
    <citation type="journal article" date="2015" name="Fish Shellfish Immunol.">
        <title>Early steps in the European eel (Anguilla anguilla)-Vibrio vulnificus interaction in the gills: Role of the RtxA13 toxin.</title>
        <authorList>
            <person name="Callol A."/>
            <person name="Pajuelo D."/>
            <person name="Ebbesson L."/>
            <person name="Teles M."/>
            <person name="MacKenzie S."/>
            <person name="Amaro C."/>
        </authorList>
    </citation>
    <scope>NUCLEOTIDE SEQUENCE</scope>
</reference>
<organism evidence="2">
    <name type="scientific">Anguilla anguilla</name>
    <name type="common">European freshwater eel</name>
    <name type="synonym">Muraena anguilla</name>
    <dbReference type="NCBI Taxonomy" id="7936"/>
    <lineage>
        <taxon>Eukaryota</taxon>
        <taxon>Metazoa</taxon>
        <taxon>Chordata</taxon>
        <taxon>Craniata</taxon>
        <taxon>Vertebrata</taxon>
        <taxon>Euteleostomi</taxon>
        <taxon>Actinopterygii</taxon>
        <taxon>Neopterygii</taxon>
        <taxon>Teleostei</taxon>
        <taxon>Anguilliformes</taxon>
        <taxon>Anguillidae</taxon>
        <taxon>Anguilla</taxon>
    </lineage>
</organism>
<proteinExistence type="predicted"/>